<comment type="caution">
    <text evidence="1">The sequence shown here is derived from an EMBL/GenBank/DDBJ whole genome shotgun (WGS) entry which is preliminary data.</text>
</comment>
<dbReference type="SUPFAM" id="SSF52047">
    <property type="entry name" value="RNI-like"/>
    <property type="match status" value="2"/>
</dbReference>
<sequence length="556" mass="62537">MVWRPTGAISPDLPQEIWLLVAQELANRRDFPALFTCARLSRSWANLALPLLYSIHEMSPASNADDITDIETSVGLWRSIIASSHAKTLYPYCHWIKALMLGNLYTLLEDLARDSAAELRALFFSPPLQHLRIRRGNNKGLNLDAIIVEVANSVTACIRHAADQQDKVVGLTSLEGPHLPSANLPGWVSCLSRLTSLTVRDGSVLNARVAQAIRKNCPAFKEVVCLWCQGTDIDVTLAGFFQCLGPNTLESFTVNSMNEIGEHTFQALSGHALSLKRLGLFSLKRSAFESLNRLGDCRALESLNLEASSDALHLRWDGPLQHVFSEVVQWLGQCTRLEELEFVRVPGATTILGQVLKSPDVRLTNLNLKSDDFDEEFYRSLCHQQSLRQLMVRIVDDDVLEAGEVRRMLFVDALCHCRELRELDTNEMFTLDEFDRITTAAPTLEEIVSNGELIDNSFFLPLLRLKQLKSLIVFGPSSFTVEGIHGFLKDLEADPEARHEGIQLYVAAQNWELKFSPQEESGLMEEIRRRFGGKLDIAYRPDPDEMHESDFDNFSD</sequence>
<protein>
    <recommendedName>
        <fullName evidence="3">F-box domain-containing protein</fullName>
    </recommendedName>
</protein>
<gene>
    <name evidence="1" type="ORF">B0T17DRAFT_486498</name>
</gene>
<dbReference type="InterPro" id="IPR032675">
    <property type="entry name" value="LRR_dom_sf"/>
</dbReference>
<dbReference type="EMBL" id="JAULSR010000002">
    <property type="protein sequence ID" value="KAK0630573.1"/>
    <property type="molecule type" value="Genomic_DNA"/>
</dbReference>
<name>A0AA39XAX2_9PEZI</name>
<dbReference type="AlphaFoldDB" id="A0AA39XAX2"/>
<evidence type="ECO:0008006" key="3">
    <source>
        <dbReference type="Google" id="ProtNLM"/>
    </source>
</evidence>
<proteinExistence type="predicted"/>
<keyword evidence="2" id="KW-1185">Reference proteome</keyword>
<dbReference type="Gene3D" id="3.80.10.10">
    <property type="entry name" value="Ribonuclease Inhibitor"/>
    <property type="match status" value="2"/>
</dbReference>
<evidence type="ECO:0000313" key="1">
    <source>
        <dbReference type="EMBL" id="KAK0630573.1"/>
    </source>
</evidence>
<reference evidence="1" key="1">
    <citation type="submission" date="2023-06" db="EMBL/GenBank/DDBJ databases">
        <title>Genome-scale phylogeny and comparative genomics of the fungal order Sordariales.</title>
        <authorList>
            <consortium name="Lawrence Berkeley National Laboratory"/>
            <person name="Hensen N."/>
            <person name="Bonometti L."/>
            <person name="Westerberg I."/>
            <person name="Brannstrom I.O."/>
            <person name="Guillou S."/>
            <person name="Cros-Aarteil S."/>
            <person name="Calhoun S."/>
            <person name="Haridas S."/>
            <person name="Kuo A."/>
            <person name="Mondo S."/>
            <person name="Pangilinan J."/>
            <person name="Riley R."/>
            <person name="LaButti K."/>
            <person name="Andreopoulos B."/>
            <person name="Lipzen A."/>
            <person name="Chen C."/>
            <person name="Yanf M."/>
            <person name="Daum C."/>
            <person name="Ng V."/>
            <person name="Clum A."/>
            <person name="Steindorff A."/>
            <person name="Ohm R."/>
            <person name="Martin F."/>
            <person name="Silar P."/>
            <person name="Natvig D."/>
            <person name="Lalanne C."/>
            <person name="Gautier V."/>
            <person name="Ament-velasquez S.L."/>
            <person name="Kruys A."/>
            <person name="Hutchinson M.I."/>
            <person name="Powell A.J."/>
            <person name="Barry K."/>
            <person name="Miller A.N."/>
            <person name="Grigoriev I.V."/>
            <person name="Debuchy R."/>
            <person name="Gladieux P."/>
            <person name="Thoren M.H."/>
            <person name="Johannesson H."/>
        </authorList>
    </citation>
    <scope>NUCLEOTIDE SEQUENCE</scope>
    <source>
        <strain evidence="1">SMH3391-2</strain>
    </source>
</reference>
<accession>A0AA39XAX2</accession>
<organism evidence="1 2">
    <name type="scientific">Bombardia bombarda</name>
    <dbReference type="NCBI Taxonomy" id="252184"/>
    <lineage>
        <taxon>Eukaryota</taxon>
        <taxon>Fungi</taxon>
        <taxon>Dikarya</taxon>
        <taxon>Ascomycota</taxon>
        <taxon>Pezizomycotina</taxon>
        <taxon>Sordariomycetes</taxon>
        <taxon>Sordariomycetidae</taxon>
        <taxon>Sordariales</taxon>
        <taxon>Lasiosphaeriaceae</taxon>
        <taxon>Bombardia</taxon>
    </lineage>
</organism>
<dbReference type="Proteomes" id="UP001174934">
    <property type="component" value="Unassembled WGS sequence"/>
</dbReference>
<evidence type="ECO:0000313" key="2">
    <source>
        <dbReference type="Proteomes" id="UP001174934"/>
    </source>
</evidence>